<dbReference type="Proteomes" id="UP000789860">
    <property type="component" value="Unassembled WGS sequence"/>
</dbReference>
<dbReference type="EMBL" id="CAJVPM010000799">
    <property type="protein sequence ID" value="CAG8452301.1"/>
    <property type="molecule type" value="Genomic_DNA"/>
</dbReference>
<comment type="caution">
    <text evidence="1">The sequence shown here is derived from an EMBL/GenBank/DDBJ whole genome shotgun (WGS) entry which is preliminary data.</text>
</comment>
<proteinExistence type="predicted"/>
<reference evidence="1" key="1">
    <citation type="submission" date="2021-06" db="EMBL/GenBank/DDBJ databases">
        <authorList>
            <person name="Kallberg Y."/>
            <person name="Tangrot J."/>
            <person name="Rosling A."/>
        </authorList>
    </citation>
    <scope>NUCLEOTIDE SEQUENCE</scope>
    <source>
        <strain evidence="1">AU212A</strain>
    </source>
</reference>
<keyword evidence="2" id="KW-1185">Reference proteome</keyword>
<organism evidence="1 2">
    <name type="scientific">Scutellospora calospora</name>
    <dbReference type="NCBI Taxonomy" id="85575"/>
    <lineage>
        <taxon>Eukaryota</taxon>
        <taxon>Fungi</taxon>
        <taxon>Fungi incertae sedis</taxon>
        <taxon>Mucoromycota</taxon>
        <taxon>Glomeromycotina</taxon>
        <taxon>Glomeromycetes</taxon>
        <taxon>Diversisporales</taxon>
        <taxon>Gigasporaceae</taxon>
        <taxon>Scutellospora</taxon>
    </lineage>
</organism>
<sequence>PTIYDLNNSLKLVTTSEESTNTDVFENLVTSFLAILSEIELLYMLPYQRRKHDWFPKLIFGLDKLNNIASKIQNNNWDYNIEMPFLSNALLEIIDKKKPKDAQISILIQKIGEMQKKLENILEKK</sequence>
<gene>
    <name evidence="1" type="ORF">SCALOS_LOCUS1237</name>
</gene>
<feature type="non-terminal residue" evidence="1">
    <location>
        <position position="1"/>
    </location>
</feature>
<accession>A0ACA9K4X4</accession>
<name>A0ACA9K4X4_9GLOM</name>
<protein>
    <submittedName>
        <fullName evidence="1">1778_t:CDS:1</fullName>
    </submittedName>
</protein>
<evidence type="ECO:0000313" key="1">
    <source>
        <dbReference type="EMBL" id="CAG8452301.1"/>
    </source>
</evidence>
<evidence type="ECO:0000313" key="2">
    <source>
        <dbReference type="Proteomes" id="UP000789860"/>
    </source>
</evidence>